<evidence type="ECO:0000313" key="2">
    <source>
        <dbReference type="EMBL" id="WVO21589.1"/>
    </source>
</evidence>
<dbReference type="InterPro" id="IPR013792">
    <property type="entry name" value="RNA3'P_cycl/enolpyr_Trfase_a/b"/>
</dbReference>
<feature type="domain" description="RNA 3'-terminal phosphate cyclase" evidence="1">
    <location>
        <begin position="11"/>
        <end position="65"/>
    </location>
</feature>
<dbReference type="GeneID" id="89989671"/>
<gene>
    <name evidence="2" type="ORF">IAS62_002898</name>
</gene>
<dbReference type="InterPro" id="IPR037136">
    <property type="entry name" value="RNA3'_phos_cyclase_dom_sf"/>
</dbReference>
<dbReference type="Pfam" id="PF01137">
    <property type="entry name" value="RTC"/>
    <property type="match status" value="2"/>
</dbReference>
<reference evidence="2 3" key="1">
    <citation type="submission" date="2024-01" db="EMBL/GenBank/DDBJ databases">
        <title>Comparative genomics of Cryptococcus and Kwoniella reveals pathogenesis evolution and contrasting modes of karyotype evolution via chromosome fusion or intercentromeric recombination.</title>
        <authorList>
            <person name="Coelho M.A."/>
            <person name="David-Palma M."/>
            <person name="Shea T."/>
            <person name="Bowers K."/>
            <person name="McGinley-Smith S."/>
            <person name="Mohammad A.W."/>
            <person name="Gnirke A."/>
            <person name="Yurkov A.M."/>
            <person name="Nowrousian M."/>
            <person name="Sun S."/>
            <person name="Cuomo C.A."/>
            <person name="Heitman J."/>
        </authorList>
    </citation>
    <scope>NUCLEOTIDE SEQUENCE [LARGE SCALE GENOMIC DNA]</scope>
    <source>
        <strain evidence="2 3">7685027</strain>
    </source>
</reference>
<protein>
    <recommendedName>
        <fullName evidence="1">RNA 3'-terminal phosphate cyclase domain-containing protein</fullName>
    </recommendedName>
</protein>
<feature type="domain" description="RNA 3'-terminal phosphate cyclase" evidence="1">
    <location>
        <begin position="103"/>
        <end position="225"/>
    </location>
</feature>
<dbReference type="EMBL" id="CP143809">
    <property type="protein sequence ID" value="WVO21589.1"/>
    <property type="molecule type" value="Genomic_DNA"/>
</dbReference>
<evidence type="ECO:0000313" key="3">
    <source>
        <dbReference type="Proteomes" id="UP001432216"/>
    </source>
</evidence>
<keyword evidence="3" id="KW-1185">Reference proteome</keyword>
<dbReference type="InterPro" id="IPR023797">
    <property type="entry name" value="RNA3'_phos_cyclase_dom"/>
</dbReference>
<dbReference type="Gene3D" id="3.65.10.20">
    <property type="entry name" value="RNA 3'-terminal phosphate cyclase domain"/>
    <property type="match status" value="2"/>
</dbReference>
<dbReference type="PANTHER" id="PTHR11096:SF1">
    <property type="entry name" value="RNA 3'-TERMINAL PHOSPHATE CYCLASE-LIKE PROTEIN"/>
    <property type="match status" value="1"/>
</dbReference>
<dbReference type="RefSeq" id="XP_064720828.1">
    <property type="nucleotide sequence ID" value="XM_064864756.1"/>
</dbReference>
<dbReference type="InterPro" id="IPR000228">
    <property type="entry name" value="RNA3'_term_phos_cyc"/>
</dbReference>
<dbReference type="Proteomes" id="UP001432216">
    <property type="component" value="Chromosome 4"/>
</dbReference>
<evidence type="ECO:0000259" key="1">
    <source>
        <dbReference type="Pfam" id="PF01137"/>
    </source>
</evidence>
<accession>A0ABZ2ATL2</accession>
<dbReference type="SUPFAM" id="SSF55205">
    <property type="entry name" value="EPT/RTPC-like"/>
    <property type="match status" value="1"/>
</dbReference>
<dbReference type="PANTHER" id="PTHR11096">
    <property type="entry name" value="RNA 3' TERMINAL PHOSPHATE CYCLASE"/>
    <property type="match status" value="1"/>
</dbReference>
<dbReference type="InterPro" id="IPR020719">
    <property type="entry name" value="RNA3'_term_phos_cycl-like_CS"/>
</dbReference>
<dbReference type="PROSITE" id="PS01287">
    <property type="entry name" value="RTC"/>
    <property type="match status" value="1"/>
</dbReference>
<proteinExistence type="predicted"/>
<organism evidence="2 3">
    <name type="scientific">Cryptococcus decagattii</name>
    <dbReference type="NCBI Taxonomy" id="1859122"/>
    <lineage>
        <taxon>Eukaryota</taxon>
        <taxon>Fungi</taxon>
        <taxon>Dikarya</taxon>
        <taxon>Basidiomycota</taxon>
        <taxon>Agaricomycotina</taxon>
        <taxon>Tremellomycetes</taxon>
        <taxon>Tremellales</taxon>
        <taxon>Cryptococcaceae</taxon>
        <taxon>Cryptococcus</taxon>
        <taxon>Cryptococcus gattii species complex</taxon>
    </lineage>
</organism>
<name>A0ABZ2ATL2_9TREE</name>
<sequence>MQPGPSKDILRFAGHRHLRQRILLSILSGKSMRIDGIRSDDVHIGLRDYEVNLLRLVEKVTNGSTIEISVTGYYLEVLLPLAPFCKKPFNVTLYGVTGEEGRDMTIKKRGSAPLGGGQVFFKCPVVRQLNTLQFVDKGKIKKIRGVSYVPDVYLYTDVYKGDDSGNTTSAVHSAESLSVAGEVTTPEDVASFASRLLLEELSRGGCIDSKHQWLVALLMALGKEDVSNIQFFRDMFAFFGTKYKLSEESSGEVLVSCIGTGYSNVNKSMA</sequence>